<evidence type="ECO:0000313" key="7">
    <source>
        <dbReference type="EMBL" id="GHA15507.1"/>
    </source>
</evidence>
<name>A0A918RXP0_9GAMM</name>
<dbReference type="EMBL" id="BMXA01000005">
    <property type="protein sequence ID" value="GHA15507.1"/>
    <property type="molecule type" value="Genomic_DNA"/>
</dbReference>
<dbReference type="GO" id="GO:0009254">
    <property type="term" value="P:peptidoglycan turnover"/>
    <property type="evidence" value="ECO:0007669"/>
    <property type="project" value="TreeGrafter"/>
</dbReference>
<comment type="similarity">
    <text evidence="2">Belongs to the glycosyl hydrolase 3 family.</text>
</comment>
<reference evidence="7" key="1">
    <citation type="journal article" date="2014" name="Int. J. Syst. Evol. Microbiol.">
        <title>Complete genome sequence of Corynebacterium casei LMG S-19264T (=DSM 44701T), isolated from a smear-ripened cheese.</title>
        <authorList>
            <consortium name="US DOE Joint Genome Institute (JGI-PGF)"/>
            <person name="Walter F."/>
            <person name="Albersmeier A."/>
            <person name="Kalinowski J."/>
            <person name="Ruckert C."/>
        </authorList>
    </citation>
    <scope>NUCLEOTIDE SEQUENCE</scope>
    <source>
        <strain evidence="7">KCTC 12711</strain>
    </source>
</reference>
<dbReference type="PANTHER" id="PTHR30480:SF13">
    <property type="entry name" value="BETA-HEXOSAMINIDASE"/>
    <property type="match status" value="1"/>
</dbReference>
<protein>
    <recommendedName>
        <fullName evidence="3">beta-N-acetylhexosaminidase</fullName>
        <ecNumber evidence="3">3.2.1.52</ecNumber>
    </recommendedName>
</protein>
<accession>A0A918RXP0</accession>
<dbReference type="Gene3D" id="3.20.20.300">
    <property type="entry name" value="Glycoside hydrolase, family 3, N-terminal domain"/>
    <property type="match status" value="1"/>
</dbReference>
<dbReference type="PROSITE" id="PS00775">
    <property type="entry name" value="GLYCOSYL_HYDROL_F3"/>
    <property type="match status" value="1"/>
</dbReference>
<dbReference type="SUPFAM" id="SSF51445">
    <property type="entry name" value="(Trans)glycosidases"/>
    <property type="match status" value="1"/>
</dbReference>
<feature type="domain" description="Glycoside hydrolase family 3 N-terminal" evidence="6">
    <location>
        <begin position="26"/>
        <end position="307"/>
    </location>
</feature>
<evidence type="ECO:0000259" key="6">
    <source>
        <dbReference type="Pfam" id="PF00933"/>
    </source>
</evidence>
<keyword evidence="4" id="KW-0378">Hydrolase</keyword>
<dbReference type="EC" id="3.2.1.52" evidence="3"/>
<comment type="catalytic activity">
    <reaction evidence="1">
        <text>Hydrolysis of terminal non-reducing N-acetyl-D-hexosamine residues in N-acetyl-beta-D-hexosaminides.</text>
        <dbReference type="EC" id="3.2.1.52"/>
    </reaction>
</comment>
<keyword evidence="5" id="KW-0326">Glycosidase</keyword>
<dbReference type="NCBIfam" id="NF003740">
    <property type="entry name" value="PRK05337.1"/>
    <property type="match status" value="1"/>
</dbReference>
<dbReference type="PANTHER" id="PTHR30480">
    <property type="entry name" value="BETA-HEXOSAMINIDASE-RELATED"/>
    <property type="match status" value="1"/>
</dbReference>
<reference evidence="7" key="2">
    <citation type="submission" date="2020-09" db="EMBL/GenBank/DDBJ databases">
        <authorList>
            <person name="Sun Q."/>
            <person name="Kim S."/>
        </authorList>
    </citation>
    <scope>NUCLEOTIDE SEQUENCE</scope>
    <source>
        <strain evidence="7">KCTC 12711</strain>
    </source>
</reference>
<dbReference type="InterPro" id="IPR019800">
    <property type="entry name" value="Glyco_hydro_3_AS"/>
</dbReference>
<evidence type="ECO:0000256" key="5">
    <source>
        <dbReference type="ARBA" id="ARBA00023295"/>
    </source>
</evidence>
<organism evidence="7 8">
    <name type="scientific">Arenicella chitinivorans</name>
    <dbReference type="NCBI Taxonomy" id="1329800"/>
    <lineage>
        <taxon>Bacteria</taxon>
        <taxon>Pseudomonadati</taxon>
        <taxon>Pseudomonadota</taxon>
        <taxon>Gammaproteobacteria</taxon>
        <taxon>Arenicellales</taxon>
        <taxon>Arenicellaceae</taxon>
        <taxon>Arenicella</taxon>
    </lineage>
</organism>
<dbReference type="InterPro" id="IPR036962">
    <property type="entry name" value="Glyco_hydro_3_N_sf"/>
</dbReference>
<dbReference type="InterPro" id="IPR050226">
    <property type="entry name" value="NagZ_Beta-hexosaminidase"/>
</dbReference>
<dbReference type="GO" id="GO:0005975">
    <property type="term" value="P:carbohydrate metabolic process"/>
    <property type="evidence" value="ECO:0007669"/>
    <property type="project" value="InterPro"/>
</dbReference>
<dbReference type="Proteomes" id="UP000614811">
    <property type="component" value="Unassembled WGS sequence"/>
</dbReference>
<dbReference type="AlphaFoldDB" id="A0A918RXP0"/>
<gene>
    <name evidence="7" type="primary">nagZ</name>
    <name evidence="7" type="ORF">GCM10008090_26340</name>
</gene>
<evidence type="ECO:0000256" key="2">
    <source>
        <dbReference type="ARBA" id="ARBA00005336"/>
    </source>
</evidence>
<dbReference type="Pfam" id="PF00933">
    <property type="entry name" value="Glyco_hydro_3"/>
    <property type="match status" value="1"/>
</dbReference>
<dbReference type="InterPro" id="IPR017853">
    <property type="entry name" value="GH"/>
</dbReference>
<dbReference type="InterPro" id="IPR001764">
    <property type="entry name" value="Glyco_hydro_3_N"/>
</dbReference>
<evidence type="ECO:0000313" key="8">
    <source>
        <dbReference type="Proteomes" id="UP000614811"/>
    </source>
</evidence>
<evidence type="ECO:0000256" key="3">
    <source>
        <dbReference type="ARBA" id="ARBA00012663"/>
    </source>
</evidence>
<dbReference type="GO" id="GO:0004563">
    <property type="term" value="F:beta-N-acetylhexosaminidase activity"/>
    <property type="evidence" value="ECO:0007669"/>
    <property type="project" value="UniProtKB-EC"/>
</dbReference>
<evidence type="ECO:0000256" key="1">
    <source>
        <dbReference type="ARBA" id="ARBA00001231"/>
    </source>
</evidence>
<evidence type="ECO:0000256" key="4">
    <source>
        <dbReference type="ARBA" id="ARBA00022801"/>
    </source>
</evidence>
<keyword evidence="8" id="KW-1185">Reference proteome</keyword>
<comment type="caution">
    <text evidence="7">The sequence shown here is derived from an EMBL/GenBank/DDBJ whole genome shotgun (WGS) entry which is preliminary data.</text>
</comment>
<dbReference type="RefSeq" id="WP_189402048.1">
    <property type="nucleotide sequence ID" value="NZ_BMXA01000005.1"/>
</dbReference>
<proteinExistence type="inferred from homology"/>
<sequence>MPNTPEYQPLGPVMVDVAGLTLTPDEIDRLRHPSVGAVILFTRNFASKQQLQALITHIKSLRSPALLVAVDQEGGRVQRFQEGFTRLPAAQYFGELWEQNKHTAPMAAYTSAFTMASELIELGIDISFAPVFDVCSQASEVIGDRSFHSDPAVAAELLGAYIDGMHAAGMVSIAKHFPGHGGVANDSHHCLPTDGRAFEAIFEHDLRPYRALIDEIDGVMSAHVEFPACDEHIPTYSSFWLQDILRQKLGFEGVIFSDDLSMQGAVDATDNPGSILESAQRAIYAGCDMVLVCNQPQLADQLLAELKFEPNEVLSAKLSRLSARRN</sequence>